<dbReference type="AlphaFoldDB" id="A0A7H8RDN5"/>
<evidence type="ECO:0000313" key="2">
    <source>
        <dbReference type="Proteomes" id="UP000509510"/>
    </source>
</evidence>
<accession>A0A7H8RDN5</accession>
<dbReference type="Proteomes" id="UP000509510">
    <property type="component" value="Chromosome VI"/>
</dbReference>
<dbReference type="RefSeq" id="XP_035350775.1">
    <property type="nucleotide sequence ID" value="XM_035494882.1"/>
</dbReference>
<organism evidence="1 2">
    <name type="scientific">Talaromyces rugulosus</name>
    <name type="common">Penicillium rugulosum</name>
    <dbReference type="NCBI Taxonomy" id="121627"/>
    <lineage>
        <taxon>Eukaryota</taxon>
        <taxon>Fungi</taxon>
        <taxon>Dikarya</taxon>
        <taxon>Ascomycota</taxon>
        <taxon>Pezizomycotina</taxon>
        <taxon>Eurotiomycetes</taxon>
        <taxon>Eurotiomycetidae</taxon>
        <taxon>Eurotiales</taxon>
        <taxon>Trichocomaceae</taxon>
        <taxon>Talaromyces</taxon>
        <taxon>Talaromyces sect. Islandici</taxon>
    </lineage>
</organism>
<dbReference type="EMBL" id="CP055903">
    <property type="protein sequence ID" value="QKX64602.1"/>
    <property type="molecule type" value="Genomic_DNA"/>
</dbReference>
<name>A0A7H8RDN5_TALRU</name>
<proteinExistence type="predicted"/>
<dbReference type="GeneID" id="55999254"/>
<protein>
    <submittedName>
        <fullName evidence="1">Uncharacterized protein</fullName>
    </submittedName>
</protein>
<gene>
    <name evidence="1" type="ORF">TRUGW13939_11777</name>
</gene>
<sequence length="83" mass="9211">MGYIEGFTTQTAKAPYDNVDGKGNFWVPHPDLLTALAQTPKVQISSNRGDIQGGIKCLDRFCDCHKYIQVQASMLVVGVLYYL</sequence>
<keyword evidence="2" id="KW-1185">Reference proteome</keyword>
<reference evidence="2" key="1">
    <citation type="submission" date="2020-06" db="EMBL/GenBank/DDBJ databases">
        <title>A chromosome-scale genome assembly of Talaromyces rugulosus W13939.</title>
        <authorList>
            <person name="Wang B."/>
            <person name="Guo L."/>
            <person name="Ye K."/>
            <person name="Wang L."/>
        </authorList>
    </citation>
    <scope>NUCLEOTIDE SEQUENCE [LARGE SCALE GENOMIC DNA]</scope>
    <source>
        <strain evidence="2">W13939</strain>
    </source>
</reference>
<dbReference type="KEGG" id="trg:TRUGW13939_11777"/>
<evidence type="ECO:0000313" key="1">
    <source>
        <dbReference type="EMBL" id="QKX64602.1"/>
    </source>
</evidence>